<dbReference type="NCBIfam" id="NF003219">
    <property type="entry name" value="PRK04191.1"/>
    <property type="match status" value="1"/>
</dbReference>
<dbReference type="PROSITE" id="PS50823">
    <property type="entry name" value="KH_TYPE_2"/>
    <property type="match status" value="1"/>
</dbReference>
<keyword evidence="3 6" id="KW-0694">RNA-binding</keyword>
<evidence type="ECO:0000256" key="7">
    <source>
        <dbReference type="RuleBase" id="RU003624"/>
    </source>
</evidence>
<comment type="function">
    <text evidence="6">Binds the lower part of the 30S subunit head.</text>
</comment>
<dbReference type="InterPro" id="IPR001351">
    <property type="entry name" value="Ribosomal_uS3_C"/>
</dbReference>
<dbReference type="InterPro" id="IPR027488">
    <property type="entry name" value="Ribosomal_uS3_arc"/>
</dbReference>
<dbReference type="SMART" id="SM00322">
    <property type="entry name" value="KH"/>
    <property type="match status" value="1"/>
</dbReference>
<accession>A0A429GQN2</accession>
<keyword evidence="2 6" id="KW-0699">rRNA-binding</keyword>
<feature type="domain" description="KH type-2" evidence="9">
    <location>
        <begin position="23"/>
        <end position="92"/>
    </location>
</feature>
<evidence type="ECO:0000259" key="9">
    <source>
        <dbReference type="PROSITE" id="PS50823"/>
    </source>
</evidence>
<evidence type="ECO:0000256" key="1">
    <source>
        <dbReference type="ARBA" id="ARBA00010761"/>
    </source>
</evidence>
<dbReference type="HAMAP" id="MF_01309_A">
    <property type="entry name" value="Ribosomal_uS3_A"/>
    <property type="match status" value="1"/>
</dbReference>
<dbReference type="InterPro" id="IPR036419">
    <property type="entry name" value="Ribosomal_S3_C_sf"/>
</dbReference>
<keyword evidence="5 6" id="KW-0687">Ribonucleoprotein</keyword>
<dbReference type="InterPro" id="IPR015946">
    <property type="entry name" value="KH_dom-like_a/b"/>
</dbReference>
<dbReference type="NCBIfam" id="TIGR01008">
    <property type="entry name" value="uS3_euk_arch"/>
    <property type="match status" value="1"/>
</dbReference>
<dbReference type="Proteomes" id="UP000277582">
    <property type="component" value="Unassembled WGS sequence"/>
</dbReference>
<dbReference type="CDD" id="cd02411">
    <property type="entry name" value="KH-II_30S_S3_arch"/>
    <property type="match status" value="1"/>
</dbReference>
<dbReference type="InterPro" id="IPR004044">
    <property type="entry name" value="KH_dom_type_2"/>
</dbReference>
<evidence type="ECO:0000256" key="4">
    <source>
        <dbReference type="ARBA" id="ARBA00022980"/>
    </source>
</evidence>
<dbReference type="InterPro" id="IPR018280">
    <property type="entry name" value="Ribosomal_uS3_CS"/>
</dbReference>
<name>A0A429GQN2_9CREN</name>
<dbReference type="SUPFAM" id="SSF54821">
    <property type="entry name" value="Ribosomal protein S3 C-terminal domain"/>
    <property type="match status" value="1"/>
</dbReference>
<evidence type="ECO:0000256" key="3">
    <source>
        <dbReference type="ARBA" id="ARBA00022884"/>
    </source>
</evidence>
<feature type="compositionally biased region" description="Basic and acidic residues" evidence="8">
    <location>
        <begin position="217"/>
        <end position="230"/>
    </location>
</feature>
<dbReference type="Gene3D" id="3.30.300.20">
    <property type="match status" value="1"/>
</dbReference>
<comment type="subunit">
    <text evidence="6">Part of the 30S ribosomal subunit.</text>
</comment>
<dbReference type="RefSeq" id="WP_125670849.1">
    <property type="nucleotide sequence ID" value="NZ_RCOS01000062.1"/>
</dbReference>
<keyword evidence="4 6" id="KW-0689">Ribosomal protein</keyword>
<comment type="caution">
    <text evidence="10">The sequence shown here is derived from an EMBL/GenBank/DDBJ whole genome shotgun (WGS) entry which is preliminary data.</text>
</comment>
<dbReference type="AlphaFoldDB" id="A0A429GQN2"/>
<dbReference type="GO" id="GO:0019843">
    <property type="term" value="F:rRNA binding"/>
    <property type="evidence" value="ECO:0007669"/>
    <property type="project" value="UniProtKB-UniRule"/>
</dbReference>
<proteinExistence type="inferred from homology"/>
<dbReference type="PANTHER" id="PTHR11760:SF32">
    <property type="entry name" value="SMALL RIBOSOMAL SUBUNIT PROTEIN US3"/>
    <property type="match status" value="1"/>
</dbReference>
<reference evidence="10 11" key="1">
    <citation type="submission" date="2018-10" db="EMBL/GenBank/DDBJ databases">
        <title>Co-occurring genomic capacity for anaerobic methane metabolism and dissimilatory sulfite reduction discovered in the Korarchaeota.</title>
        <authorList>
            <person name="Mckay L.J."/>
            <person name="Dlakic M."/>
            <person name="Fields M.W."/>
            <person name="Delmont T.O."/>
            <person name="Eren A.M."/>
            <person name="Jay Z.J."/>
            <person name="Klingelsmith K.B."/>
            <person name="Rusch D.B."/>
            <person name="Inskeep W.P."/>
        </authorList>
    </citation>
    <scope>NUCLEOTIDE SEQUENCE [LARGE SCALE GENOMIC DNA]</scope>
    <source>
        <strain evidence="10 11">MDKW</strain>
    </source>
</reference>
<dbReference type="InterPro" id="IPR005703">
    <property type="entry name" value="Ribosomal_uS3_euk/arc"/>
</dbReference>
<dbReference type="GO" id="GO:0003735">
    <property type="term" value="F:structural constituent of ribosome"/>
    <property type="evidence" value="ECO:0007669"/>
    <property type="project" value="UniProtKB-UniRule"/>
</dbReference>
<dbReference type="PANTHER" id="PTHR11760">
    <property type="entry name" value="30S/40S RIBOSOMAL PROTEIN S3"/>
    <property type="match status" value="1"/>
</dbReference>
<sequence length="238" mass="27339">MSVSKNLPVYKRIIQEGWRKAALKEFLSKYLERAGFHDVKLVETSLREIITIYVERPGIVIGKSGKLSKKLTDILKERFGFENPYIRAEKVEEPFLSARIIAHFIASRIMRGEKHRRVAFMAINRALSSGARGIEIKIAGKFGSQRAREERFRAGVIYRCGEDVMSHVDYAVEHILLPQGVMGVRVRLVKPIESMPDRVLIKEEKIAEILERIKAEKEKEEVEKVDHEENVSPEGNEQ</sequence>
<dbReference type="InterPro" id="IPR004087">
    <property type="entry name" value="KH_dom"/>
</dbReference>
<organism evidence="10 11">
    <name type="scientific">Candidatus Methanodesulfokora washburnensis</name>
    <dbReference type="NCBI Taxonomy" id="2478471"/>
    <lineage>
        <taxon>Archaea</taxon>
        <taxon>Thermoproteota</taxon>
        <taxon>Candidatus Korarchaeia</taxon>
        <taxon>Candidatus Korarchaeia incertae sedis</taxon>
        <taxon>Candidatus Methanodesulfokora</taxon>
    </lineage>
</organism>
<protein>
    <recommendedName>
        <fullName evidence="6">Small ribosomal subunit protein uS3</fullName>
    </recommendedName>
</protein>
<evidence type="ECO:0000256" key="6">
    <source>
        <dbReference type="HAMAP-Rule" id="MF_01309"/>
    </source>
</evidence>
<evidence type="ECO:0000313" key="10">
    <source>
        <dbReference type="EMBL" id="RSN76226.1"/>
    </source>
</evidence>
<evidence type="ECO:0000256" key="8">
    <source>
        <dbReference type="SAM" id="MobiDB-lite"/>
    </source>
</evidence>
<evidence type="ECO:0000313" key="11">
    <source>
        <dbReference type="Proteomes" id="UP000277582"/>
    </source>
</evidence>
<dbReference type="GO" id="GO:0006412">
    <property type="term" value="P:translation"/>
    <property type="evidence" value="ECO:0007669"/>
    <property type="project" value="UniProtKB-UniRule"/>
</dbReference>
<dbReference type="EMBL" id="RCOS01000062">
    <property type="protein sequence ID" value="RSN76226.1"/>
    <property type="molecule type" value="Genomic_DNA"/>
</dbReference>
<dbReference type="PROSITE" id="PS00548">
    <property type="entry name" value="RIBOSOMAL_S3"/>
    <property type="match status" value="1"/>
</dbReference>
<feature type="region of interest" description="Disordered" evidence="8">
    <location>
        <begin position="217"/>
        <end position="238"/>
    </location>
</feature>
<dbReference type="Pfam" id="PF07650">
    <property type="entry name" value="KH_2"/>
    <property type="match status" value="1"/>
</dbReference>
<dbReference type="Gene3D" id="3.30.1140.32">
    <property type="entry name" value="Ribosomal protein S3, C-terminal domain"/>
    <property type="match status" value="1"/>
</dbReference>
<dbReference type="InterPro" id="IPR057258">
    <property type="entry name" value="Ribosomal_uS3"/>
</dbReference>
<keyword evidence="11" id="KW-1185">Reference proteome</keyword>
<comment type="similarity">
    <text evidence="1 6 7">Belongs to the universal ribosomal protein uS3 family.</text>
</comment>
<evidence type="ECO:0000256" key="2">
    <source>
        <dbReference type="ARBA" id="ARBA00022730"/>
    </source>
</evidence>
<dbReference type="OrthoDB" id="9126at2157"/>
<dbReference type="GO" id="GO:0022627">
    <property type="term" value="C:cytosolic small ribosomal subunit"/>
    <property type="evidence" value="ECO:0007669"/>
    <property type="project" value="UniProtKB-UniRule"/>
</dbReference>
<gene>
    <name evidence="6" type="primary">rps3</name>
    <name evidence="10" type="ORF">D6D85_04550</name>
</gene>
<dbReference type="SUPFAM" id="SSF54814">
    <property type="entry name" value="Prokaryotic type KH domain (KH-domain type II)"/>
    <property type="match status" value="1"/>
</dbReference>
<evidence type="ECO:0000256" key="5">
    <source>
        <dbReference type="ARBA" id="ARBA00023274"/>
    </source>
</evidence>
<dbReference type="Pfam" id="PF00189">
    <property type="entry name" value="Ribosomal_S3_C"/>
    <property type="match status" value="1"/>
</dbReference>
<dbReference type="InterPro" id="IPR009019">
    <property type="entry name" value="KH_sf_prok-type"/>
</dbReference>